<evidence type="ECO:0000313" key="3">
    <source>
        <dbReference type="Proteomes" id="UP000234681"/>
    </source>
</evidence>
<reference evidence="2 3" key="1">
    <citation type="submission" date="2005-09" db="EMBL/GenBank/DDBJ databases">
        <authorList>
            <person name="Mural R.J."/>
            <person name="Li P.W."/>
            <person name="Adams M.D."/>
            <person name="Amanatides P.G."/>
            <person name="Baden-Tillson H."/>
            <person name="Barnstead M."/>
            <person name="Chin S.H."/>
            <person name="Dew I."/>
            <person name="Evans C.A."/>
            <person name="Ferriera S."/>
            <person name="Flanigan M."/>
            <person name="Fosler C."/>
            <person name="Glodek A."/>
            <person name="Gu Z."/>
            <person name="Holt R.A."/>
            <person name="Jennings D."/>
            <person name="Kraft C.L."/>
            <person name="Lu F."/>
            <person name="Nguyen T."/>
            <person name="Nusskern D.R."/>
            <person name="Pfannkoch C.M."/>
            <person name="Sitter C."/>
            <person name="Sutton G.G."/>
            <person name="Venter J.C."/>
            <person name="Wang Z."/>
            <person name="Woodage T."/>
            <person name="Zheng X.H."/>
            <person name="Zhong F."/>
        </authorList>
    </citation>
    <scope>NUCLEOTIDE SEQUENCE [LARGE SCALE GENOMIC DNA]</scope>
    <source>
        <strain>BN</strain>
        <strain evidence="3">Sprague-Dawley</strain>
    </source>
</reference>
<proteinExistence type="predicted"/>
<dbReference type="Proteomes" id="UP000234681">
    <property type="component" value="Chromosome 13"/>
</dbReference>
<name>A6IBY2_RAT</name>
<protein>
    <submittedName>
        <fullName evidence="2">Decay accelarating factor 1, isoform CRA_f</fullName>
    </submittedName>
</protein>
<feature type="region of interest" description="Disordered" evidence="1">
    <location>
        <begin position="1"/>
        <end position="31"/>
    </location>
</feature>
<feature type="region of interest" description="Disordered" evidence="1">
    <location>
        <begin position="83"/>
        <end position="105"/>
    </location>
</feature>
<sequence>MSLISTTVFAQTPPITQHPTTVNSSAVQTAQTTRGFATAKPSLTQNPPATQRPTISHFSMTKGLHTVTQIFTSAHITATQHVPVSKTTVRHPTRTSKDRGESNSGGDHFIYGHTCLITMTILHVMLLLTG</sequence>
<evidence type="ECO:0000313" key="2">
    <source>
        <dbReference type="EMBL" id="EDM09869.1"/>
    </source>
</evidence>
<dbReference type="EMBL" id="CH473958">
    <property type="protein sequence ID" value="EDM09869.1"/>
    <property type="molecule type" value="Genomic_DNA"/>
</dbReference>
<organism evidence="2 3">
    <name type="scientific">Rattus norvegicus</name>
    <name type="common">Rat</name>
    <dbReference type="NCBI Taxonomy" id="10116"/>
    <lineage>
        <taxon>Eukaryota</taxon>
        <taxon>Metazoa</taxon>
        <taxon>Chordata</taxon>
        <taxon>Craniata</taxon>
        <taxon>Vertebrata</taxon>
        <taxon>Euteleostomi</taxon>
        <taxon>Mammalia</taxon>
        <taxon>Eutheria</taxon>
        <taxon>Euarchontoglires</taxon>
        <taxon>Glires</taxon>
        <taxon>Rodentia</taxon>
        <taxon>Myomorpha</taxon>
        <taxon>Muroidea</taxon>
        <taxon>Muridae</taxon>
        <taxon>Murinae</taxon>
        <taxon>Rattus</taxon>
    </lineage>
</organism>
<dbReference type="AlphaFoldDB" id="A6IBY2"/>
<gene>
    <name evidence="2" type="primary">Daf1</name>
    <name evidence="2" type="ORF">rCG_46364</name>
</gene>
<accession>A6IBY2</accession>
<evidence type="ECO:0000256" key="1">
    <source>
        <dbReference type="SAM" id="MobiDB-lite"/>
    </source>
</evidence>